<dbReference type="PROSITE" id="PS50885">
    <property type="entry name" value="HAMP"/>
    <property type="match status" value="1"/>
</dbReference>
<dbReference type="SMART" id="SM00283">
    <property type="entry name" value="MA"/>
    <property type="match status" value="1"/>
</dbReference>
<evidence type="ECO:0000256" key="4">
    <source>
        <dbReference type="ARBA" id="ARBA00022989"/>
    </source>
</evidence>
<dbReference type="Gene3D" id="6.10.340.10">
    <property type="match status" value="1"/>
</dbReference>
<dbReference type="CDD" id="cd06225">
    <property type="entry name" value="HAMP"/>
    <property type="match status" value="1"/>
</dbReference>
<evidence type="ECO:0000256" key="8">
    <source>
        <dbReference type="PROSITE-ProRule" id="PRU00284"/>
    </source>
</evidence>
<dbReference type="Pfam" id="PF00672">
    <property type="entry name" value="HAMP"/>
    <property type="match status" value="1"/>
</dbReference>
<dbReference type="InterPro" id="IPR004089">
    <property type="entry name" value="MCPsignal_dom"/>
</dbReference>
<keyword evidence="13" id="KW-1185">Reference proteome</keyword>
<comment type="similarity">
    <text evidence="7">Belongs to the methyl-accepting chemotaxis (MCP) protein family.</text>
</comment>
<organism evidence="12 13">
    <name type="scientific">Alicyclobacillus dauci</name>
    <dbReference type="NCBI Taxonomy" id="1475485"/>
    <lineage>
        <taxon>Bacteria</taxon>
        <taxon>Bacillati</taxon>
        <taxon>Bacillota</taxon>
        <taxon>Bacilli</taxon>
        <taxon>Bacillales</taxon>
        <taxon>Alicyclobacillaceae</taxon>
        <taxon>Alicyclobacillus</taxon>
    </lineage>
</organism>
<name>A0ABY6Z5C6_9BACL</name>
<evidence type="ECO:0000313" key="13">
    <source>
        <dbReference type="Proteomes" id="UP001164803"/>
    </source>
</evidence>
<evidence type="ECO:0000256" key="6">
    <source>
        <dbReference type="ARBA" id="ARBA00023224"/>
    </source>
</evidence>
<gene>
    <name evidence="12" type="ORF">NZD86_06285</name>
</gene>
<keyword evidence="5 9" id="KW-0472">Membrane</keyword>
<dbReference type="CDD" id="cd11386">
    <property type="entry name" value="MCP_signal"/>
    <property type="match status" value="1"/>
</dbReference>
<dbReference type="SUPFAM" id="SSF103190">
    <property type="entry name" value="Sensory domain-like"/>
    <property type="match status" value="1"/>
</dbReference>
<dbReference type="Gene3D" id="1.10.287.950">
    <property type="entry name" value="Methyl-accepting chemotaxis protein"/>
    <property type="match status" value="1"/>
</dbReference>
<feature type="domain" description="Methyl-accepting transducer" evidence="10">
    <location>
        <begin position="298"/>
        <end position="534"/>
    </location>
</feature>
<dbReference type="InterPro" id="IPR003660">
    <property type="entry name" value="HAMP_dom"/>
</dbReference>
<dbReference type="InterPro" id="IPR033463">
    <property type="entry name" value="sCache_3"/>
</dbReference>
<dbReference type="Pfam" id="PF17202">
    <property type="entry name" value="sCache_3_3"/>
    <property type="match status" value="1"/>
</dbReference>
<proteinExistence type="inferred from homology"/>
<keyword evidence="4 9" id="KW-1133">Transmembrane helix</keyword>
<dbReference type="RefSeq" id="WP_268045650.1">
    <property type="nucleotide sequence ID" value="NZ_CP104064.1"/>
</dbReference>
<dbReference type="InterPro" id="IPR029151">
    <property type="entry name" value="Sensor-like_sf"/>
</dbReference>
<dbReference type="EMBL" id="CP104064">
    <property type="protein sequence ID" value="WAH38093.1"/>
    <property type="molecule type" value="Genomic_DNA"/>
</dbReference>
<feature type="domain" description="HAMP" evidence="11">
    <location>
        <begin position="227"/>
        <end position="279"/>
    </location>
</feature>
<dbReference type="PROSITE" id="PS50111">
    <property type="entry name" value="CHEMOTAXIS_TRANSDUC_2"/>
    <property type="match status" value="1"/>
</dbReference>
<dbReference type="InterPro" id="IPR004090">
    <property type="entry name" value="Chemotax_Me-accpt_rcpt"/>
</dbReference>
<keyword evidence="2" id="KW-1003">Cell membrane</keyword>
<keyword evidence="6 8" id="KW-0807">Transducer</keyword>
<dbReference type="PANTHER" id="PTHR32089:SF112">
    <property type="entry name" value="LYSOZYME-LIKE PROTEIN-RELATED"/>
    <property type="match status" value="1"/>
</dbReference>
<evidence type="ECO:0000256" key="5">
    <source>
        <dbReference type="ARBA" id="ARBA00023136"/>
    </source>
</evidence>
<dbReference type="PANTHER" id="PTHR32089">
    <property type="entry name" value="METHYL-ACCEPTING CHEMOTAXIS PROTEIN MCPB"/>
    <property type="match status" value="1"/>
</dbReference>
<sequence>MTMTSSTPRRILEVTQKITSLFINIGIQSKILTLLSFIIICSLAITGLLGVHTTNQIILKSSQTKLESELSIGRSLMENKYSGNWQLLSGHLWKGDIVINGNNGIANALSTEIGDIVTIYQGDTSVSTSLKNSHGEYLTGGTLMPEIQQAVLKKDENFIGQQTIGGQLYEVAYEPIRDSTNKLIGVWSLAFPLTQLISQQTAYQTENLIIDIIVLILGLVIGWFMTNRMITPLKRLIGVAHEIGAGNLTAKIDIQSNDEIGQLGKSFNQMTMSLRNIMNELTRTSLQLAASSDEFSSSAEETNKAAQQVGLTIEEAATNVHGQEKRARESISAVDEMIKGVRHIADSAQSVSEAAITTTKVAGNGHQSVRSAVIQMSSVGESIEDLSELVNTLGRRTQDIGRIIEVITGLASQTNLLALNAAIEAARAGEQGRGFAVVAGEVRKLADQSAQAARQIGEFIVGIQSHTERAVISMQTAQEDFKQGIEAVNTAGISFEEIQESAKHVVDQIMDVSSASQQLTESSEQVLESIGYISETTSVTAASTEHIAAATEEQLAAMEQVAASANELSHMAEQMQALVARFKL</sequence>
<comment type="subcellular location">
    <subcellularLocation>
        <location evidence="1">Cell membrane</location>
        <topology evidence="1">Multi-pass membrane protein</topology>
    </subcellularLocation>
</comment>
<accession>A0ABY6Z5C6</accession>
<feature type="transmembrane region" description="Helical" evidence="9">
    <location>
        <begin position="208"/>
        <end position="226"/>
    </location>
</feature>
<dbReference type="SMART" id="SM00304">
    <property type="entry name" value="HAMP"/>
    <property type="match status" value="1"/>
</dbReference>
<reference evidence="12" key="1">
    <citation type="submission" date="2022-08" db="EMBL/GenBank/DDBJ databases">
        <title>Alicyclobacillus dauci DSM2870, complete genome.</title>
        <authorList>
            <person name="Wang Q."/>
            <person name="Cai R."/>
            <person name="Wang Z."/>
        </authorList>
    </citation>
    <scope>NUCLEOTIDE SEQUENCE</scope>
    <source>
        <strain evidence="12">DSM 28700</strain>
    </source>
</reference>
<feature type="transmembrane region" description="Helical" evidence="9">
    <location>
        <begin position="31"/>
        <end position="51"/>
    </location>
</feature>
<dbReference type="SUPFAM" id="SSF58104">
    <property type="entry name" value="Methyl-accepting chemotaxis protein (MCP) signaling domain"/>
    <property type="match status" value="1"/>
</dbReference>
<evidence type="ECO:0000256" key="9">
    <source>
        <dbReference type="SAM" id="Phobius"/>
    </source>
</evidence>
<evidence type="ECO:0000259" key="11">
    <source>
        <dbReference type="PROSITE" id="PS50885"/>
    </source>
</evidence>
<protein>
    <submittedName>
        <fullName evidence="12">Methyl-accepting chemotaxis protein</fullName>
    </submittedName>
</protein>
<dbReference type="PRINTS" id="PR00260">
    <property type="entry name" value="CHEMTRNSDUCR"/>
</dbReference>
<dbReference type="Proteomes" id="UP001164803">
    <property type="component" value="Chromosome"/>
</dbReference>
<evidence type="ECO:0000256" key="2">
    <source>
        <dbReference type="ARBA" id="ARBA00022475"/>
    </source>
</evidence>
<dbReference type="Pfam" id="PF00015">
    <property type="entry name" value="MCPsignal"/>
    <property type="match status" value="1"/>
</dbReference>
<keyword evidence="3 9" id="KW-0812">Transmembrane</keyword>
<evidence type="ECO:0000256" key="1">
    <source>
        <dbReference type="ARBA" id="ARBA00004651"/>
    </source>
</evidence>
<evidence type="ECO:0000256" key="3">
    <source>
        <dbReference type="ARBA" id="ARBA00022692"/>
    </source>
</evidence>
<evidence type="ECO:0000313" key="12">
    <source>
        <dbReference type="EMBL" id="WAH38093.1"/>
    </source>
</evidence>
<evidence type="ECO:0000259" key="10">
    <source>
        <dbReference type="PROSITE" id="PS50111"/>
    </source>
</evidence>
<evidence type="ECO:0000256" key="7">
    <source>
        <dbReference type="ARBA" id="ARBA00029447"/>
    </source>
</evidence>